<feature type="domain" description="Ig-like" evidence="6">
    <location>
        <begin position="914"/>
        <end position="1006"/>
    </location>
</feature>
<dbReference type="Gene3D" id="2.60.40.10">
    <property type="entry name" value="Immunoglobulins"/>
    <property type="match status" value="12"/>
</dbReference>
<feature type="domain" description="Ig-like" evidence="6">
    <location>
        <begin position="9"/>
        <end position="103"/>
    </location>
</feature>
<dbReference type="Pfam" id="PF13927">
    <property type="entry name" value="Ig_3"/>
    <property type="match status" value="9"/>
</dbReference>
<dbReference type="PANTHER" id="PTHR11640">
    <property type="entry name" value="NEPHRIN"/>
    <property type="match status" value="1"/>
</dbReference>
<proteinExistence type="predicted"/>
<protein>
    <submittedName>
        <fullName evidence="7">HMCN</fullName>
    </submittedName>
</protein>
<keyword evidence="3" id="KW-1015">Disulfide bond</keyword>
<dbReference type="PROSITE" id="PS50835">
    <property type="entry name" value="IG_LIKE"/>
    <property type="match status" value="12"/>
</dbReference>
<evidence type="ECO:0000256" key="1">
    <source>
        <dbReference type="ARBA" id="ARBA00004479"/>
    </source>
</evidence>
<dbReference type="Pfam" id="PF00047">
    <property type="entry name" value="ig"/>
    <property type="match status" value="1"/>
</dbReference>
<evidence type="ECO:0000256" key="4">
    <source>
        <dbReference type="ARBA" id="ARBA00023180"/>
    </source>
</evidence>
<keyword evidence="2" id="KW-0472">Membrane</keyword>
<dbReference type="SMART" id="SM00408">
    <property type="entry name" value="IGc2"/>
    <property type="match status" value="12"/>
</dbReference>
<dbReference type="InterPro" id="IPR007110">
    <property type="entry name" value="Ig-like_dom"/>
</dbReference>
<keyword evidence="8" id="KW-1185">Reference proteome</keyword>
<feature type="domain" description="Ig-like" evidence="6">
    <location>
        <begin position="511"/>
        <end position="607"/>
    </location>
</feature>
<dbReference type="InterPro" id="IPR013151">
    <property type="entry name" value="Immunoglobulin_dom"/>
</dbReference>
<sequence>MYLIKIGIPKVEITSVTQLVEYGQPFTLDCNIKSFPNHTYVYWQRLSNGTTSNITSDYPGLTGITTMFPSVTILKAVSTDSGLYTCYAENIVGTGYSDAVNVTVIGDIPKVEITSVTQLVEYGQPFTLDCNITSFPNHTSVYWKRMSNGTTSNITSDYPGLTGITTMFPSMTIMKAVSTDSGLYSCVAVNIVGTGSSDAVNVTVIGGIPKVEITSVTQIVEYGQPFTLDCNISSFPNYTSVYWQRMSNGTTSDITSDYVEISYNITMFPSMTILKAVSVDSGLYICYAENIVGTGYSDAVNVTVIGGYPSVVVDRNLYIVEYGNNITLRCTVESIPTFIHIYWQKISSEMATNFTTDTIGVNDDTVVKAKLFILEGVPSDSGLYTCYAVNIAGTGQSDSINLTIYGGIPTVTAESDSFDIQYGQNHTIKCRISSTPAHTEVFWHKISNGIKTNITSYSPGYSGATLTNPSLTIFRANSDDSGEYICYALNVAGRGMSNSINITVFGKENDPIVEIESNSYIVRFGDPLTIKCFVLENEDYPVRNIHWEYDNNGELTNITAVTNGVPGSTKTMSSISIEVFTTINSGLYTCYATNKVGTRKSKPINVTVIGGLPIVKVPKNNYTSWYSDNVTLMCNVSADPPVRFVYWKKEFNDRKNTVINRGSIGIDGISPDVPSLTLQYSTQVDSGVYRCFATNDVGTSSSESLHLQVIGEKPSVSVSVNSISVKFGDQATLVCNVDSELPLNIVYWEKKSKRGVTRISSWTIGTNGSSLDNPSLTILFTTSTDSGHYTCFAGNVVGKNHSSAIHFTVIGEKPSVNVSVNSLSVKFGDQAKLECSVDSKLPLNIVYWEKKSNSGITRISSWTIGTNGSSLDNPSLTILYTTSTDSGHYTCFAGNVVGKNHSSAINFTVIGGLPVVSIGSAYLKTIYGQAVTIECNVMADPPATFIFWRRNTSNIVSTLYEGTVGTYGISIIMPSVVLTYPTTEDSGSYTCFALNSVGTQQSSPVTLLVEGDIPVVTVESEQYIANFGDSITLQCEINAIPSYKKFFWYKNVNENTTVIDNGTSGITLQSPSLTIIFAAATETGRYTCLAENAAGIDIPEVIVPFETYKTGVDYSVTLICRIKAVIPTVTKVYWQRYINNATAVILSGSTGIGGVTLDNPSLTILSAKESMSGEYTCFAINSVGTGSSLPTSLKVESGFIATRTSVNSDTSESNIVSVIY</sequence>
<dbReference type="OrthoDB" id="6150053at2759"/>
<organism evidence="7 8">
    <name type="scientific">Mytilus coruscus</name>
    <name type="common">Sea mussel</name>
    <dbReference type="NCBI Taxonomy" id="42192"/>
    <lineage>
        <taxon>Eukaryota</taxon>
        <taxon>Metazoa</taxon>
        <taxon>Spiralia</taxon>
        <taxon>Lophotrochozoa</taxon>
        <taxon>Mollusca</taxon>
        <taxon>Bivalvia</taxon>
        <taxon>Autobranchia</taxon>
        <taxon>Pteriomorphia</taxon>
        <taxon>Mytilida</taxon>
        <taxon>Mytiloidea</taxon>
        <taxon>Mytilidae</taxon>
        <taxon>Mytilinae</taxon>
        <taxon>Mytilus</taxon>
    </lineage>
</organism>
<reference evidence="7 8" key="1">
    <citation type="submission" date="2020-06" db="EMBL/GenBank/DDBJ databases">
        <authorList>
            <person name="Li R."/>
            <person name="Bekaert M."/>
        </authorList>
    </citation>
    <scope>NUCLEOTIDE SEQUENCE [LARGE SCALE GENOMIC DNA]</scope>
    <source>
        <strain evidence="8">wild</strain>
    </source>
</reference>
<evidence type="ECO:0000256" key="2">
    <source>
        <dbReference type="ARBA" id="ARBA00023136"/>
    </source>
</evidence>
<dbReference type="GO" id="GO:0016020">
    <property type="term" value="C:membrane"/>
    <property type="evidence" value="ECO:0007669"/>
    <property type="project" value="UniProtKB-SubCell"/>
</dbReference>
<accession>A0A6J8F286</accession>
<feature type="domain" description="Ig-like" evidence="6">
    <location>
        <begin position="309"/>
        <end position="403"/>
    </location>
</feature>
<dbReference type="SUPFAM" id="SSF48726">
    <property type="entry name" value="Immunoglobulin"/>
    <property type="match status" value="12"/>
</dbReference>
<keyword evidence="5" id="KW-0393">Immunoglobulin domain</keyword>
<feature type="domain" description="Ig-like" evidence="6">
    <location>
        <begin position="409"/>
        <end position="503"/>
    </location>
</feature>
<feature type="domain" description="Ig-like" evidence="6">
    <location>
        <begin position="1115"/>
        <end position="1196"/>
    </location>
</feature>
<feature type="domain" description="Ig-like" evidence="6">
    <location>
        <begin position="109"/>
        <end position="203"/>
    </location>
</feature>
<feature type="domain" description="Ig-like" evidence="6">
    <location>
        <begin position="714"/>
        <end position="808"/>
    </location>
</feature>
<evidence type="ECO:0000313" key="7">
    <source>
        <dbReference type="EMBL" id="CAC5425775.1"/>
    </source>
</evidence>
<dbReference type="SMART" id="SM00409">
    <property type="entry name" value="IG"/>
    <property type="match status" value="12"/>
</dbReference>
<dbReference type="InterPro" id="IPR003598">
    <property type="entry name" value="Ig_sub2"/>
</dbReference>
<name>A0A6J8F286_MYTCO</name>
<evidence type="ECO:0000313" key="8">
    <source>
        <dbReference type="Proteomes" id="UP000507470"/>
    </source>
</evidence>
<dbReference type="AlphaFoldDB" id="A0A6J8F286"/>
<feature type="domain" description="Ig-like" evidence="6">
    <location>
        <begin position="814"/>
        <end position="908"/>
    </location>
</feature>
<evidence type="ECO:0000256" key="3">
    <source>
        <dbReference type="ARBA" id="ARBA00023157"/>
    </source>
</evidence>
<evidence type="ECO:0000259" key="6">
    <source>
        <dbReference type="PROSITE" id="PS50835"/>
    </source>
</evidence>
<feature type="domain" description="Ig-like" evidence="6">
    <location>
        <begin position="1014"/>
        <end position="1104"/>
    </location>
</feature>
<comment type="subcellular location">
    <subcellularLocation>
        <location evidence="1">Membrane</location>
        <topology evidence="1">Single-pass type I membrane protein</topology>
    </subcellularLocation>
</comment>
<dbReference type="InterPro" id="IPR051275">
    <property type="entry name" value="Cell_adhesion_signaling"/>
</dbReference>
<dbReference type="InterPro" id="IPR003599">
    <property type="entry name" value="Ig_sub"/>
</dbReference>
<dbReference type="CDD" id="cd00096">
    <property type="entry name" value="Ig"/>
    <property type="match status" value="2"/>
</dbReference>
<dbReference type="PANTHER" id="PTHR11640:SF164">
    <property type="entry name" value="MAM DOMAIN-CONTAINING GLYCOSYLPHOSPHATIDYLINOSITOL ANCHOR PROTEIN 1"/>
    <property type="match status" value="1"/>
</dbReference>
<keyword evidence="4" id="KW-0325">Glycoprotein</keyword>
<dbReference type="Proteomes" id="UP000507470">
    <property type="component" value="Unassembled WGS sequence"/>
</dbReference>
<dbReference type="InterPro" id="IPR013783">
    <property type="entry name" value="Ig-like_fold"/>
</dbReference>
<evidence type="ECO:0000256" key="5">
    <source>
        <dbReference type="ARBA" id="ARBA00023319"/>
    </source>
</evidence>
<feature type="domain" description="Ig-like" evidence="6">
    <location>
        <begin position="613"/>
        <end position="706"/>
    </location>
</feature>
<dbReference type="EMBL" id="CACVKT020010295">
    <property type="protein sequence ID" value="CAC5425775.1"/>
    <property type="molecule type" value="Genomic_DNA"/>
</dbReference>
<feature type="domain" description="Ig-like" evidence="6">
    <location>
        <begin position="209"/>
        <end position="303"/>
    </location>
</feature>
<dbReference type="InterPro" id="IPR036179">
    <property type="entry name" value="Ig-like_dom_sf"/>
</dbReference>
<gene>
    <name evidence="7" type="ORF">MCOR_57565</name>
</gene>